<dbReference type="EMBL" id="CAJZAH010000002">
    <property type="protein sequence ID" value="CAG9171390.1"/>
    <property type="molecule type" value="Genomic_DNA"/>
</dbReference>
<evidence type="ECO:0000313" key="2">
    <source>
        <dbReference type="Proteomes" id="UP000721236"/>
    </source>
</evidence>
<evidence type="ECO:0000313" key="1">
    <source>
        <dbReference type="EMBL" id="CAG9171390.1"/>
    </source>
</evidence>
<evidence type="ECO:0008006" key="3">
    <source>
        <dbReference type="Google" id="ProtNLM"/>
    </source>
</evidence>
<proteinExistence type="predicted"/>
<gene>
    <name evidence="1" type="ORF">LMG21510_01637</name>
</gene>
<sequence length="285" mass="31085">MEAGVLDGKGVRAWRACIVAVAVLSGFPALAQQRFPSPEAAAQALVTAVATNDEDGLGRVLGRQFRTLIPEGSVTRDDVYDFLGAWAREHRILPDGENRALLAVGESRWTFPVPIVRSGGGWQFDLREGRAEMQTRRLGRNELAAMEILRRLTFAQERYAEEMGDGRYATRLVSAAGSTDGLYWPTVAGDEPSPLGPDALVMGPDTPAADAFYGYHFRVIPPGDSGARYAFIAWPAQYGRSGVHSFLMSSDRVLLEADLGPGTASHAKAMKHFRPGEQWRRVDAP</sequence>
<dbReference type="Proteomes" id="UP000721236">
    <property type="component" value="Unassembled WGS sequence"/>
</dbReference>
<reference evidence="1 2" key="1">
    <citation type="submission" date="2021-08" db="EMBL/GenBank/DDBJ databases">
        <authorList>
            <person name="Peeters C."/>
        </authorList>
    </citation>
    <scope>NUCLEOTIDE SEQUENCE [LARGE SCALE GENOMIC DNA]</scope>
    <source>
        <strain evidence="1 2">LMG 21510</strain>
    </source>
</reference>
<dbReference type="RefSeq" id="WP_224041049.1">
    <property type="nucleotide sequence ID" value="NZ_CAJZAH010000002.1"/>
</dbReference>
<dbReference type="Pfam" id="PF11453">
    <property type="entry name" value="DUF2950"/>
    <property type="match status" value="1"/>
</dbReference>
<organism evidence="1 2">
    <name type="scientific">Cupriavidus respiraculi</name>
    <dbReference type="NCBI Taxonomy" id="195930"/>
    <lineage>
        <taxon>Bacteria</taxon>
        <taxon>Pseudomonadati</taxon>
        <taxon>Pseudomonadota</taxon>
        <taxon>Betaproteobacteria</taxon>
        <taxon>Burkholderiales</taxon>
        <taxon>Burkholderiaceae</taxon>
        <taxon>Cupriavidus</taxon>
    </lineage>
</organism>
<keyword evidence="2" id="KW-1185">Reference proteome</keyword>
<name>A0ABN7YH27_9BURK</name>
<accession>A0ABN7YH27</accession>
<comment type="caution">
    <text evidence="1">The sequence shown here is derived from an EMBL/GenBank/DDBJ whole genome shotgun (WGS) entry which is preliminary data.</text>
</comment>
<dbReference type="InterPro" id="IPR021556">
    <property type="entry name" value="DUF2950"/>
</dbReference>
<protein>
    <recommendedName>
        <fullName evidence="3">DUF2950 domain-containing protein</fullName>
    </recommendedName>
</protein>